<gene>
    <name evidence="2" type="ORF">GCM10022254_17520</name>
</gene>
<keyword evidence="1" id="KW-1133">Transmembrane helix</keyword>
<accession>A0ABP8BW10</accession>
<name>A0ABP8BW10_9ACTN</name>
<sequence length="379" mass="40321">MVPEQEVIPDREPASWRIRRWAAPLALAVSVAASIVAVQVLADDAPLTSGASTGEFRMPRFSLTVGRLGASSGSAEPEAWFRVERYRKGRSPLPVEAVRPPSPSVGEARAILAGPGDTFLVASTRNEPCESRLYRFQLTRDGHVRQLRRLTDAVVPGRVGGLAMSQDGDRLAYTTTPCPDGVPATETLLPARAEVTVLDVDSGDRRVWSTGGPALASEIVWARDGRTLGYVLSDVRQGAEPVIGDAVVHALDTEADGADLRAGRILFRPAPAATLTTAVMNPDGRTGYGVLRRGDPPTTVLFDFAEGEPIRVTRTFEPEPRPELTRGTGTEAMTSVGQVIVLSVSDPPRYACLGGVATPESLLGGQFLDLIQCGTAAAY</sequence>
<reference evidence="3" key="1">
    <citation type="journal article" date="2019" name="Int. J. Syst. Evol. Microbiol.">
        <title>The Global Catalogue of Microorganisms (GCM) 10K type strain sequencing project: providing services to taxonomists for standard genome sequencing and annotation.</title>
        <authorList>
            <consortium name="The Broad Institute Genomics Platform"/>
            <consortium name="The Broad Institute Genome Sequencing Center for Infectious Disease"/>
            <person name="Wu L."/>
            <person name="Ma J."/>
        </authorList>
    </citation>
    <scope>NUCLEOTIDE SEQUENCE [LARGE SCALE GENOMIC DNA]</scope>
    <source>
        <strain evidence="3">JCM 17440</strain>
    </source>
</reference>
<proteinExistence type="predicted"/>
<evidence type="ECO:0000256" key="1">
    <source>
        <dbReference type="SAM" id="Phobius"/>
    </source>
</evidence>
<keyword evidence="3" id="KW-1185">Reference proteome</keyword>
<comment type="caution">
    <text evidence="2">The sequence shown here is derived from an EMBL/GenBank/DDBJ whole genome shotgun (WGS) entry which is preliminary data.</text>
</comment>
<dbReference type="Proteomes" id="UP001501710">
    <property type="component" value="Unassembled WGS sequence"/>
</dbReference>
<feature type="transmembrane region" description="Helical" evidence="1">
    <location>
        <begin position="21"/>
        <end position="42"/>
    </location>
</feature>
<organism evidence="2 3">
    <name type="scientific">Actinomadura meridiana</name>
    <dbReference type="NCBI Taxonomy" id="559626"/>
    <lineage>
        <taxon>Bacteria</taxon>
        <taxon>Bacillati</taxon>
        <taxon>Actinomycetota</taxon>
        <taxon>Actinomycetes</taxon>
        <taxon>Streptosporangiales</taxon>
        <taxon>Thermomonosporaceae</taxon>
        <taxon>Actinomadura</taxon>
    </lineage>
</organism>
<dbReference type="EMBL" id="BAABAS010000004">
    <property type="protein sequence ID" value="GAA4228131.1"/>
    <property type="molecule type" value="Genomic_DNA"/>
</dbReference>
<keyword evidence="1" id="KW-0812">Transmembrane</keyword>
<keyword evidence="1" id="KW-0472">Membrane</keyword>
<protein>
    <submittedName>
        <fullName evidence="2">Uncharacterized protein</fullName>
    </submittedName>
</protein>
<evidence type="ECO:0000313" key="2">
    <source>
        <dbReference type="EMBL" id="GAA4228131.1"/>
    </source>
</evidence>
<evidence type="ECO:0000313" key="3">
    <source>
        <dbReference type="Proteomes" id="UP001501710"/>
    </source>
</evidence>
<dbReference type="InterPro" id="IPR011042">
    <property type="entry name" value="6-blade_b-propeller_TolB-like"/>
</dbReference>
<dbReference type="Gene3D" id="2.120.10.30">
    <property type="entry name" value="TolB, C-terminal domain"/>
    <property type="match status" value="1"/>
</dbReference>
<dbReference type="SUPFAM" id="SSF82171">
    <property type="entry name" value="DPP6 N-terminal domain-like"/>
    <property type="match status" value="1"/>
</dbReference>
<dbReference type="RefSeq" id="WP_344892517.1">
    <property type="nucleotide sequence ID" value="NZ_BAABAS010000004.1"/>
</dbReference>